<keyword evidence="2" id="KW-0560">Oxidoreductase</keyword>
<proteinExistence type="inferred from homology"/>
<dbReference type="PANTHER" id="PTHR24322:SF736">
    <property type="entry name" value="RETINOL DEHYDROGENASE 10"/>
    <property type="match status" value="1"/>
</dbReference>
<dbReference type="GO" id="GO:0016616">
    <property type="term" value="F:oxidoreductase activity, acting on the CH-OH group of donors, NAD or NADP as acceptor"/>
    <property type="evidence" value="ECO:0007669"/>
    <property type="project" value="TreeGrafter"/>
</dbReference>
<gene>
    <name evidence="4" type="ORF">FHS24_002374</name>
</gene>
<comment type="similarity">
    <text evidence="1 3">Belongs to the short-chain dehydrogenases/reductases (SDR) family.</text>
</comment>
<accession>A0A839TFA8</accession>
<evidence type="ECO:0000256" key="3">
    <source>
        <dbReference type="RuleBase" id="RU000363"/>
    </source>
</evidence>
<dbReference type="Pfam" id="PF00106">
    <property type="entry name" value="adh_short"/>
    <property type="match status" value="2"/>
</dbReference>
<dbReference type="SUPFAM" id="SSF51735">
    <property type="entry name" value="NAD(P)-binding Rossmann-fold domains"/>
    <property type="match status" value="1"/>
</dbReference>
<dbReference type="AlphaFoldDB" id="A0A839TFA8"/>
<dbReference type="PROSITE" id="PS00061">
    <property type="entry name" value="ADH_SHORT"/>
    <property type="match status" value="1"/>
</dbReference>
<reference evidence="4 5" key="1">
    <citation type="submission" date="2020-08" db="EMBL/GenBank/DDBJ databases">
        <title>Genomic Encyclopedia of Type Strains, Phase III (KMG-III): the genomes of soil and plant-associated and newly described type strains.</title>
        <authorList>
            <person name="Whitman W."/>
        </authorList>
    </citation>
    <scope>NUCLEOTIDE SEQUENCE [LARGE SCALE GENOMIC DNA]</scope>
    <source>
        <strain evidence="4 5">CECT 5885</strain>
    </source>
</reference>
<dbReference type="RefSeq" id="WP_183621285.1">
    <property type="nucleotide sequence ID" value="NZ_CAJHAH010000009.1"/>
</dbReference>
<dbReference type="InterPro" id="IPR002347">
    <property type="entry name" value="SDR_fam"/>
</dbReference>
<evidence type="ECO:0000313" key="5">
    <source>
        <dbReference type="Proteomes" id="UP000588111"/>
    </source>
</evidence>
<dbReference type="Proteomes" id="UP000588111">
    <property type="component" value="Unassembled WGS sequence"/>
</dbReference>
<dbReference type="Gene3D" id="3.40.50.720">
    <property type="entry name" value="NAD(P)-binding Rossmann-like Domain"/>
    <property type="match status" value="1"/>
</dbReference>
<evidence type="ECO:0000256" key="2">
    <source>
        <dbReference type="ARBA" id="ARBA00023002"/>
    </source>
</evidence>
<keyword evidence="5" id="KW-1185">Reference proteome</keyword>
<dbReference type="PRINTS" id="PR00081">
    <property type="entry name" value="GDHRDH"/>
</dbReference>
<dbReference type="PRINTS" id="PR00080">
    <property type="entry name" value="SDRFAMILY"/>
</dbReference>
<comment type="caution">
    <text evidence="4">The sequence shown here is derived from an EMBL/GenBank/DDBJ whole genome shotgun (WGS) entry which is preliminary data.</text>
</comment>
<evidence type="ECO:0000313" key="4">
    <source>
        <dbReference type="EMBL" id="MBB3107840.1"/>
    </source>
</evidence>
<organism evidence="4 5">
    <name type="scientific">Psychrobacter luti</name>
    <dbReference type="NCBI Taxonomy" id="198481"/>
    <lineage>
        <taxon>Bacteria</taxon>
        <taxon>Pseudomonadati</taxon>
        <taxon>Pseudomonadota</taxon>
        <taxon>Gammaproteobacteria</taxon>
        <taxon>Moraxellales</taxon>
        <taxon>Moraxellaceae</taxon>
        <taxon>Psychrobacter</taxon>
    </lineage>
</organism>
<evidence type="ECO:0008006" key="6">
    <source>
        <dbReference type="Google" id="ProtNLM"/>
    </source>
</evidence>
<dbReference type="InterPro" id="IPR020904">
    <property type="entry name" value="Sc_DH/Rdtase_CS"/>
</dbReference>
<protein>
    <recommendedName>
        <fullName evidence="6">Short-chain dehydrogenase</fullName>
    </recommendedName>
</protein>
<name>A0A839TFA8_9GAMM</name>
<sequence>MLNTVSGNVSAIATSLRQHLPFSSHQDHDIAPYYRNHVAAITGAGSGMGRELAIHLAKMGCHVALSDINAEQLAQTKELLVGYDVKVTTTVLDVSDNKAVEAWADSVMAEHGKVNFIFNNAGVALYSTVEGSSISELEWVMDINFWGVVYGTKAFLPLIKNSVKESEVNGSNKDINKDSKARHFNEHGHIINISSLFGLTAQPSQSAYNASKFAVRGFTESLRQELDIQRCGVSATCIHPGGIKTNIANSARGNDSISDLGMRSGRKAISSFNKFLKFDASAAAWIILQAATTNQPRCLIGNDAKMIDAVQRVFPARYSKVLNDVNKLSRKLKGKKRAKTADRKALIAH</sequence>
<dbReference type="PANTHER" id="PTHR24322">
    <property type="entry name" value="PKSB"/>
    <property type="match status" value="1"/>
</dbReference>
<dbReference type="EMBL" id="JACHXL010000008">
    <property type="protein sequence ID" value="MBB3107840.1"/>
    <property type="molecule type" value="Genomic_DNA"/>
</dbReference>
<dbReference type="InterPro" id="IPR036291">
    <property type="entry name" value="NAD(P)-bd_dom_sf"/>
</dbReference>
<evidence type="ECO:0000256" key="1">
    <source>
        <dbReference type="ARBA" id="ARBA00006484"/>
    </source>
</evidence>